<dbReference type="PANTHER" id="PTHR30033">
    <property type="entry name" value="FLAGELLAR HOOK-ASSOCIATED PROTEIN 1"/>
    <property type="match status" value="1"/>
</dbReference>
<comment type="similarity">
    <text evidence="3">Belongs to the flagella basal body rod proteins family.</text>
</comment>
<comment type="subcellular location">
    <subcellularLocation>
        <location evidence="1">Bacterial flagellum</location>
    </subcellularLocation>
    <subcellularLocation>
        <location evidence="2">Secreted</location>
    </subcellularLocation>
</comment>
<evidence type="ECO:0000256" key="4">
    <source>
        <dbReference type="ARBA" id="ARBA00016244"/>
    </source>
</evidence>
<reference evidence="9 10" key="1">
    <citation type="submission" date="2020-08" db="EMBL/GenBank/DDBJ databases">
        <title>Genomic Encyclopedia of Type Strains, Phase IV (KMG-IV): sequencing the most valuable type-strain genomes for metagenomic binning, comparative biology and taxonomic classification.</title>
        <authorList>
            <person name="Goeker M."/>
        </authorList>
    </citation>
    <scope>NUCLEOTIDE SEQUENCE [LARGE SCALE GENOMIC DNA]</scope>
    <source>
        <strain evidence="9 10">DSM 16268</strain>
    </source>
</reference>
<evidence type="ECO:0000313" key="9">
    <source>
        <dbReference type="EMBL" id="MBB5751038.1"/>
    </source>
</evidence>
<dbReference type="InterPro" id="IPR002371">
    <property type="entry name" value="FlgK"/>
</dbReference>
<dbReference type="GO" id="GO:0044780">
    <property type="term" value="P:bacterial-type flagellum assembly"/>
    <property type="evidence" value="ECO:0007669"/>
    <property type="project" value="InterPro"/>
</dbReference>
<dbReference type="SUPFAM" id="SSF64518">
    <property type="entry name" value="Phase 1 flagellin"/>
    <property type="match status" value="1"/>
</dbReference>
<comment type="caution">
    <text evidence="9">The sequence shown here is derived from an EMBL/GenBank/DDBJ whole genome shotgun (WGS) entry which is preliminary data.</text>
</comment>
<dbReference type="InterPro" id="IPR053927">
    <property type="entry name" value="FlgK_helical"/>
</dbReference>
<dbReference type="AlphaFoldDB" id="A0A7W9CT27"/>
<dbReference type="EMBL" id="JACHOO010000001">
    <property type="protein sequence ID" value="MBB5751038.1"/>
    <property type="molecule type" value="Genomic_DNA"/>
</dbReference>
<evidence type="ECO:0000256" key="6">
    <source>
        <dbReference type="ARBA" id="ARBA00023143"/>
    </source>
</evidence>
<dbReference type="Proteomes" id="UP000523821">
    <property type="component" value="Unassembled WGS sequence"/>
</dbReference>
<keyword evidence="5" id="KW-0964">Secreted</keyword>
<evidence type="ECO:0000256" key="5">
    <source>
        <dbReference type="ARBA" id="ARBA00022525"/>
    </source>
</evidence>
<dbReference type="NCBIfam" id="TIGR02492">
    <property type="entry name" value="flgK_ends"/>
    <property type="match status" value="1"/>
</dbReference>
<sequence>MSLSLALNTARSSLFATASQIETTARNIANAGQAGTSRKIAVTATAPGGGAYVVTVSRAADSALYTRMLAATSSSAAGAARLEGLDRMQATIGDPESDASPAAKLGALGDALAQYANAPDEPSLGAAVVTSAKDLARTLNAAAAAVQSVREDADAGMVRSVARVNDLLRQFAVENATVIKGSAAGTDVSDAMDRRDTLLASLSEEMGVTAITRSNNDMLIYTDGGATLFESSPRTVALAATPVLAAGQSGAAVTVDGVGVTGADAAMPLRSGRIAGLAALRDSLAPTMEKQLDSVAHGLIAVFAETDRTGGGAPAPGLFTAGGTTVPADPTGLARRIGVVAAVDTDRGGSPALLRDGGINGPSYRAGTTGYAGFADNLRAMGDRLDAVRGFDSAAALDPQASLGDFASASVGWLARQRQNTAVTADSEKALLAHASGALSNATGINMDDEYARQLELERSYQASSKLIAVISGLFDVLLQATR</sequence>
<evidence type="ECO:0000256" key="1">
    <source>
        <dbReference type="ARBA" id="ARBA00004365"/>
    </source>
</evidence>
<accession>A0A7W9CT27</accession>
<evidence type="ECO:0000259" key="7">
    <source>
        <dbReference type="Pfam" id="PF06429"/>
    </source>
</evidence>
<evidence type="ECO:0000256" key="2">
    <source>
        <dbReference type="ARBA" id="ARBA00004613"/>
    </source>
</evidence>
<organism evidence="9 10">
    <name type="scientific">Prosthecomicrobium pneumaticum</name>
    <dbReference type="NCBI Taxonomy" id="81895"/>
    <lineage>
        <taxon>Bacteria</taxon>
        <taxon>Pseudomonadati</taxon>
        <taxon>Pseudomonadota</taxon>
        <taxon>Alphaproteobacteria</taxon>
        <taxon>Hyphomicrobiales</taxon>
        <taxon>Kaistiaceae</taxon>
        <taxon>Prosthecomicrobium</taxon>
    </lineage>
</organism>
<gene>
    <name evidence="9" type="ORF">GGQ63_000081</name>
</gene>
<proteinExistence type="inferred from homology"/>
<keyword evidence="6" id="KW-0975">Bacterial flagellum</keyword>
<keyword evidence="9" id="KW-0969">Cilium</keyword>
<keyword evidence="10" id="KW-1185">Reference proteome</keyword>
<evidence type="ECO:0000313" key="10">
    <source>
        <dbReference type="Proteomes" id="UP000523821"/>
    </source>
</evidence>
<keyword evidence="9" id="KW-0966">Cell projection</keyword>
<keyword evidence="9" id="KW-0282">Flagellum</keyword>
<feature type="domain" description="Flagellar hook-associated protein FlgK helical" evidence="8">
    <location>
        <begin position="86"/>
        <end position="310"/>
    </location>
</feature>
<dbReference type="Pfam" id="PF06429">
    <property type="entry name" value="Flg_bbr_C"/>
    <property type="match status" value="1"/>
</dbReference>
<dbReference type="GO" id="GO:0005576">
    <property type="term" value="C:extracellular region"/>
    <property type="evidence" value="ECO:0007669"/>
    <property type="project" value="UniProtKB-SubCell"/>
</dbReference>
<dbReference type="PANTHER" id="PTHR30033:SF1">
    <property type="entry name" value="FLAGELLAR HOOK-ASSOCIATED PROTEIN 1"/>
    <property type="match status" value="1"/>
</dbReference>
<name>A0A7W9CT27_9HYPH</name>
<evidence type="ECO:0000256" key="3">
    <source>
        <dbReference type="ARBA" id="ARBA00009677"/>
    </source>
</evidence>
<dbReference type="InterPro" id="IPR010930">
    <property type="entry name" value="Flg_bb/hook_C_dom"/>
</dbReference>
<feature type="domain" description="Flagellar basal-body/hook protein C-terminal" evidence="7">
    <location>
        <begin position="437"/>
        <end position="480"/>
    </location>
</feature>
<dbReference type="GO" id="GO:0005198">
    <property type="term" value="F:structural molecule activity"/>
    <property type="evidence" value="ECO:0007669"/>
    <property type="project" value="InterPro"/>
</dbReference>
<dbReference type="Pfam" id="PF22638">
    <property type="entry name" value="FlgK_D1"/>
    <property type="match status" value="1"/>
</dbReference>
<protein>
    <recommendedName>
        <fullName evidence="4">Flagellar hook-associated protein 1</fullName>
    </recommendedName>
</protein>
<dbReference type="RefSeq" id="WP_183851626.1">
    <property type="nucleotide sequence ID" value="NZ_JACHOO010000001.1"/>
</dbReference>
<dbReference type="GO" id="GO:0009424">
    <property type="term" value="C:bacterial-type flagellum hook"/>
    <property type="evidence" value="ECO:0007669"/>
    <property type="project" value="InterPro"/>
</dbReference>
<evidence type="ECO:0000259" key="8">
    <source>
        <dbReference type="Pfam" id="PF22638"/>
    </source>
</evidence>